<proteinExistence type="predicted"/>
<dbReference type="EMBL" id="FNJB01000002">
    <property type="protein sequence ID" value="SDO20257.1"/>
    <property type="molecule type" value="Genomic_DNA"/>
</dbReference>
<evidence type="ECO:0000313" key="3">
    <source>
        <dbReference type="Proteomes" id="UP000199651"/>
    </source>
</evidence>
<dbReference type="AlphaFoldDB" id="A0A1H0HMC9"/>
<feature type="transmembrane region" description="Helical" evidence="1">
    <location>
        <begin position="159"/>
        <end position="183"/>
    </location>
</feature>
<keyword evidence="1" id="KW-0472">Membrane</keyword>
<dbReference type="RefSeq" id="WP_091370553.1">
    <property type="nucleotide sequence ID" value="NZ_FNDV01000001.1"/>
</dbReference>
<keyword evidence="3" id="KW-1185">Reference proteome</keyword>
<reference evidence="3" key="1">
    <citation type="submission" date="2016-10" db="EMBL/GenBank/DDBJ databases">
        <authorList>
            <person name="Varghese N."/>
            <person name="Submissions S."/>
        </authorList>
    </citation>
    <scope>NUCLEOTIDE SEQUENCE [LARGE SCALE GENOMIC DNA]</scope>
    <source>
        <strain evidence="3">IBRC-M 10655</strain>
    </source>
</reference>
<protein>
    <submittedName>
        <fullName evidence="2">Uncharacterized protein</fullName>
    </submittedName>
</protein>
<keyword evidence="1" id="KW-1133">Transmembrane helix</keyword>
<name>A0A1H0HMC9_9PSEU</name>
<feature type="transmembrane region" description="Helical" evidence="1">
    <location>
        <begin position="42"/>
        <end position="62"/>
    </location>
</feature>
<sequence length="196" mass="21409">MRFLLDNPLFAVIALCEIGFWVLLGAGLVARYPLRLRRTGAVLLMATPVVDVILLVATVLDLRRGGEAGLVHGLGAVYLGFSVAFGPSVIRWADRWFAYRFADGPRPVKVPRHGPERARHEWREWGKCVLACGIGVAVLALLSFVVGSPDRTTALWSGWSAWIPKLGVVAAIWFATGPLWTLFDQDDEAVMGTRGG</sequence>
<evidence type="ECO:0000256" key="1">
    <source>
        <dbReference type="SAM" id="Phobius"/>
    </source>
</evidence>
<feature type="transmembrane region" description="Helical" evidence="1">
    <location>
        <begin position="68"/>
        <end position="90"/>
    </location>
</feature>
<keyword evidence="1" id="KW-0812">Transmembrane</keyword>
<dbReference type="STRING" id="504798.SAMN05421871_101129"/>
<evidence type="ECO:0000313" key="2">
    <source>
        <dbReference type="EMBL" id="SDO20257.1"/>
    </source>
</evidence>
<feature type="transmembrane region" description="Helical" evidence="1">
    <location>
        <begin position="12"/>
        <end position="30"/>
    </location>
</feature>
<feature type="transmembrane region" description="Helical" evidence="1">
    <location>
        <begin position="128"/>
        <end position="147"/>
    </location>
</feature>
<organism evidence="2 3">
    <name type="scientific">Actinokineospora alba</name>
    <dbReference type="NCBI Taxonomy" id="504798"/>
    <lineage>
        <taxon>Bacteria</taxon>
        <taxon>Bacillati</taxon>
        <taxon>Actinomycetota</taxon>
        <taxon>Actinomycetes</taxon>
        <taxon>Pseudonocardiales</taxon>
        <taxon>Pseudonocardiaceae</taxon>
        <taxon>Actinokineospora</taxon>
    </lineage>
</organism>
<gene>
    <name evidence="2" type="ORF">SAMN05192558_102174</name>
</gene>
<dbReference type="Proteomes" id="UP000199651">
    <property type="component" value="Unassembled WGS sequence"/>
</dbReference>
<accession>A0A1H0HMC9</accession>
<dbReference type="OrthoDB" id="2082317at2"/>